<proteinExistence type="predicted"/>
<dbReference type="GO" id="GO:0003677">
    <property type="term" value="F:DNA binding"/>
    <property type="evidence" value="ECO:0007669"/>
    <property type="project" value="InterPro"/>
</dbReference>
<dbReference type="InterPro" id="IPR027417">
    <property type="entry name" value="P-loop_NTPase"/>
</dbReference>
<dbReference type="InterPro" id="IPR014001">
    <property type="entry name" value="Helicase_ATP-bd"/>
</dbReference>
<name>A0A6C0HDZ5_9ZZZZ</name>
<organism evidence="2">
    <name type="scientific">viral metagenome</name>
    <dbReference type="NCBI Taxonomy" id="1070528"/>
    <lineage>
        <taxon>unclassified sequences</taxon>
        <taxon>metagenomes</taxon>
        <taxon>organismal metagenomes</taxon>
    </lineage>
</organism>
<dbReference type="EMBL" id="MN739934">
    <property type="protein sequence ID" value="QHT78600.1"/>
    <property type="molecule type" value="Genomic_DNA"/>
</dbReference>
<evidence type="ECO:0000259" key="1">
    <source>
        <dbReference type="PROSITE" id="PS51192"/>
    </source>
</evidence>
<dbReference type="PROSITE" id="PS51192">
    <property type="entry name" value="HELICASE_ATP_BIND_1"/>
    <property type="match status" value="1"/>
</dbReference>
<dbReference type="PANTHER" id="PTHR47396:SF1">
    <property type="entry name" value="ATP-DEPENDENT HELICASE IRC3-RELATED"/>
    <property type="match status" value="1"/>
</dbReference>
<reference evidence="2" key="1">
    <citation type="journal article" date="2020" name="Nature">
        <title>Giant virus diversity and host interactions through global metagenomics.</title>
        <authorList>
            <person name="Schulz F."/>
            <person name="Roux S."/>
            <person name="Paez-Espino D."/>
            <person name="Jungbluth S."/>
            <person name="Walsh D.A."/>
            <person name="Denef V.J."/>
            <person name="McMahon K.D."/>
            <person name="Konstantinidis K.T."/>
            <person name="Eloe-Fadrosh E.A."/>
            <person name="Kyrpides N.C."/>
            <person name="Woyke T."/>
        </authorList>
    </citation>
    <scope>NUCLEOTIDE SEQUENCE</scope>
    <source>
        <strain evidence="2">GVMAG-M-3300023179-92</strain>
    </source>
</reference>
<dbReference type="SUPFAM" id="SSF52540">
    <property type="entry name" value="P-loop containing nucleoside triphosphate hydrolases"/>
    <property type="match status" value="2"/>
</dbReference>
<protein>
    <recommendedName>
        <fullName evidence="1">Helicase ATP-binding domain-containing protein</fullName>
    </recommendedName>
</protein>
<dbReference type="GO" id="GO:0005829">
    <property type="term" value="C:cytosol"/>
    <property type="evidence" value="ECO:0007669"/>
    <property type="project" value="TreeGrafter"/>
</dbReference>
<dbReference type="GO" id="GO:0016787">
    <property type="term" value="F:hydrolase activity"/>
    <property type="evidence" value="ECO:0007669"/>
    <property type="project" value="InterPro"/>
</dbReference>
<dbReference type="CDD" id="cd18785">
    <property type="entry name" value="SF2_C"/>
    <property type="match status" value="1"/>
</dbReference>
<dbReference type="InterPro" id="IPR006935">
    <property type="entry name" value="Helicase/UvrB_N"/>
</dbReference>
<dbReference type="PANTHER" id="PTHR47396">
    <property type="entry name" value="TYPE I RESTRICTION ENZYME ECOKI R PROTEIN"/>
    <property type="match status" value="1"/>
</dbReference>
<evidence type="ECO:0000313" key="2">
    <source>
        <dbReference type="EMBL" id="QHT78600.1"/>
    </source>
</evidence>
<feature type="domain" description="Helicase ATP-binding" evidence="1">
    <location>
        <begin position="110"/>
        <end position="256"/>
    </location>
</feature>
<dbReference type="SMART" id="SM00487">
    <property type="entry name" value="DEXDc"/>
    <property type="match status" value="1"/>
</dbReference>
<dbReference type="AlphaFoldDB" id="A0A6C0HDZ5"/>
<dbReference type="Pfam" id="PF04851">
    <property type="entry name" value="ResIII"/>
    <property type="match status" value="1"/>
</dbReference>
<dbReference type="GO" id="GO:0005524">
    <property type="term" value="F:ATP binding"/>
    <property type="evidence" value="ECO:0007669"/>
    <property type="project" value="InterPro"/>
</dbReference>
<dbReference type="InterPro" id="IPR050742">
    <property type="entry name" value="Helicase_Restrict-Modif_Enz"/>
</dbReference>
<accession>A0A6C0HDZ5</accession>
<dbReference type="Gene3D" id="3.40.50.300">
    <property type="entry name" value="P-loop containing nucleotide triphosphate hydrolases"/>
    <property type="match status" value="2"/>
</dbReference>
<sequence length="451" mass="51819">MSVLVDIKTLSNIQKKQLYTDLIVKPTSNDTKVYKGFNLPAKKIVIECYDAFTFKSGQTNIEAACIPFSYYFQHLESSVPKISLYEHKKIDIEFNGELLQRQKDIRQETLDTLNKTKSVILSLHTGFGKTIYTLYLLSKMKLKAIVLCHRSIILEQWILAIKKYLPEATYCILGKKGESRDVDIMIANVINIPKKDRNYFLPFGTVVVDEIHTICTTTFSKALHYLFPKYLIGLSATPIRPDGLDRILELYVGPDMIVKNMNKSFNAYKIKTGFEPDAKQNIVGMLDWGSVLESQAKDKERNQLIVNLCRYFSKRNILVLVNRKEHATILKEILTYYKEDVDVFMGSDKFCNYNCRILIATFSKGGVGFDHPKLDMLIAGGDVKAQFMQYIGRIFRRDDVSPIYIDLVDSMKSIENHSTARCKICKEIGGVVKKFEKYFPNFDQMIQLLDN</sequence>